<evidence type="ECO:0000256" key="6">
    <source>
        <dbReference type="ARBA" id="ARBA00023136"/>
    </source>
</evidence>
<dbReference type="InterPro" id="IPR011701">
    <property type="entry name" value="MFS"/>
</dbReference>
<dbReference type="Gene3D" id="1.20.1250.20">
    <property type="entry name" value="MFS general substrate transporter like domains"/>
    <property type="match status" value="1"/>
</dbReference>
<dbReference type="PANTHER" id="PTHR23513:SF9">
    <property type="entry name" value="ENTEROBACTIN EXPORTER ENTS"/>
    <property type="match status" value="1"/>
</dbReference>
<keyword evidence="2" id="KW-0813">Transport</keyword>
<keyword evidence="3" id="KW-1003">Cell membrane</keyword>
<dbReference type="PANTHER" id="PTHR23513">
    <property type="entry name" value="INTEGRAL MEMBRANE EFFLUX PROTEIN-RELATED"/>
    <property type="match status" value="1"/>
</dbReference>
<feature type="transmembrane region" description="Helical" evidence="9">
    <location>
        <begin position="31"/>
        <end position="53"/>
    </location>
</feature>
<comment type="caution">
    <text evidence="11">The sequence shown here is derived from an EMBL/GenBank/DDBJ whole genome shotgun (WGS) entry which is preliminary data.</text>
</comment>
<feature type="domain" description="Major facilitator superfamily (MFS) profile" evidence="10">
    <location>
        <begin position="31"/>
        <end position="434"/>
    </location>
</feature>
<evidence type="ECO:0000256" key="3">
    <source>
        <dbReference type="ARBA" id="ARBA00022475"/>
    </source>
</evidence>
<dbReference type="PROSITE" id="PS50850">
    <property type="entry name" value="MFS"/>
    <property type="match status" value="1"/>
</dbReference>
<protein>
    <recommendedName>
        <fullName evidence="8">Multidrug efflux pump Tap</fullName>
    </recommendedName>
</protein>
<evidence type="ECO:0000256" key="9">
    <source>
        <dbReference type="SAM" id="Phobius"/>
    </source>
</evidence>
<proteinExistence type="inferred from homology"/>
<comment type="subcellular location">
    <subcellularLocation>
        <location evidence="1">Cell inner membrane</location>
        <topology evidence="1">Multi-pass membrane protein</topology>
    </subcellularLocation>
</comment>
<evidence type="ECO:0000256" key="1">
    <source>
        <dbReference type="ARBA" id="ARBA00004429"/>
    </source>
</evidence>
<dbReference type="CDD" id="cd06173">
    <property type="entry name" value="MFS_MefA_like"/>
    <property type="match status" value="1"/>
</dbReference>
<dbReference type="InterPro" id="IPR020846">
    <property type="entry name" value="MFS_dom"/>
</dbReference>
<dbReference type="NCBIfam" id="NF007792">
    <property type="entry name" value="PRK10489.1"/>
    <property type="match status" value="1"/>
</dbReference>
<feature type="transmembrane region" description="Helical" evidence="9">
    <location>
        <begin position="322"/>
        <end position="339"/>
    </location>
</feature>
<keyword evidence="4 9" id="KW-0812">Transmembrane</keyword>
<evidence type="ECO:0000259" key="10">
    <source>
        <dbReference type="PROSITE" id="PS50850"/>
    </source>
</evidence>
<evidence type="ECO:0000313" key="12">
    <source>
        <dbReference type="Proteomes" id="UP000235739"/>
    </source>
</evidence>
<evidence type="ECO:0000256" key="2">
    <source>
        <dbReference type="ARBA" id="ARBA00022448"/>
    </source>
</evidence>
<dbReference type="AlphaFoldDB" id="A0A2N7RXY7"/>
<evidence type="ECO:0000256" key="5">
    <source>
        <dbReference type="ARBA" id="ARBA00022989"/>
    </source>
</evidence>
<feature type="transmembrane region" description="Helical" evidence="9">
    <location>
        <begin position="291"/>
        <end position="310"/>
    </location>
</feature>
<feature type="transmembrane region" description="Helical" evidence="9">
    <location>
        <begin position="99"/>
        <end position="118"/>
    </location>
</feature>
<comment type="similarity">
    <text evidence="7">Belongs to the major facilitator superfamily. Drug:H(+) antiporter-3 (DHA3) (TC 2.A.1.21) family.</text>
</comment>
<dbReference type="EMBL" id="PNQX01000004">
    <property type="protein sequence ID" value="PMQ18754.1"/>
    <property type="molecule type" value="Genomic_DNA"/>
</dbReference>
<sequence>MDRHHPAGIRPVIRWLRRHAIDLGPLRSSRAFALIFWGRLVSIAGIGVLGTAIPLQVYALTGSSVHVALVATVLGLAGFAGALSGGLLADRLDRRKIILAARGAAVAGFALLAVNAFAPEPMLAAFHLAAVVDGLAGGISATALSATVPRTVEPAQLPAASALMAISMDLGMVLTPALGGLLYAAAGPGWLYLWVIVASVASVALLWGLPELQPGGEVQADPQLRQAGLLPAIRHSCGQAWADTREGMAYVARDRVVGPIMLLGFIQLLCASPYVLIPEFAERQLGLGPEAAGLLYSAPAAGALLASLSSGWTGRVRPAGRVLLVVLCASSLGVLALGLTSSLPLALAAMALTGVGDVLAEIFRYAIIAGRTPDRLLGRVSAVWSAQGTVGDTLGGPLLSLLAKALGPGGAIVAGGALAAGLSAVVALGARELRGLRIEPETPEEILDEEVGPGIRAAEDR</sequence>
<feature type="transmembrane region" description="Helical" evidence="9">
    <location>
        <begin position="65"/>
        <end position="87"/>
    </location>
</feature>
<feature type="transmembrane region" description="Helical" evidence="9">
    <location>
        <begin position="256"/>
        <end position="276"/>
    </location>
</feature>
<evidence type="ECO:0000256" key="4">
    <source>
        <dbReference type="ARBA" id="ARBA00022692"/>
    </source>
</evidence>
<reference evidence="11 12" key="1">
    <citation type="journal article" date="2017" name="Elife">
        <title>Extensive horizontal gene transfer in cheese-associated bacteria.</title>
        <authorList>
            <person name="Bonham K.S."/>
            <person name="Wolfe B.E."/>
            <person name="Dutton R.J."/>
        </authorList>
    </citation>
    <scope>NUCLEOTIDE SEQUENCE [LARGE SCALE GENOMIC DNA]</scope>
    <source>
        <strain evidence="11 12">JB182</strain>
    </source>
</reference>
<dbReference type="InterPro" id="IPR036259">
    <property type="entry name" value="MFS_trans_sf"/>
</dbReference>
<feature type="transmembrane region" description="Helical" evidence="9">
    <location>
        <begin position="160"/>
        <end position="185"/>
    </location>
</feature>
<evidence type="ECO:0000313" key="11">
    <source>
        <dbReference type="EMBL" id="PMQ18754.1"/>
    </source>
</evidence>
<evidence type="ECO:0000256" key="7">
    <source>
        <dbReference type="ARBA" id="ARBA00038075"/>
    </source>
</evidence>
<feature type="transmembrane region" description="Helical" evidence="9">
    <location>
        <begin position="409"/>
        <end position="430"/>
    </location>
</feature>
<gene>
    <name evidence="11" type="ORF">CIK84_18430</name>
</gene>
<organism evidence="11 12">
    <name type="scientific">Glutamicibacter arilaitensis</name>
    <dbReference type="NCBI Taxonomy" id="256701"/>
    <lineage>
        <taxon>Bacteria</taxon>
        <taxon>Bacillati</taxon>
        <taxon>Actinomycetota</taxon>
        <taxon>Actinomycetes</taxon>
        <taxon>Micrococcales</taxon>
        <taxon>Micrococcaceae</taxon>
        <taxon>Glutamicibacter</taxon>
    </lineage>
</organism>
<dbReference type="GO" id="GO:0005886">
    <property type="term" value="C:plasma membrane"/>
    <property type="evidence" value="ECO:0007669"/>
    <property type="project" value="UniProtKB-SubCell"/>
</dbReference>
<dbReference type="SUPFAM" id="SSF103473">
    <property type="entry name" value="MFS general substrate transporter"/>
    <property type="match status" value="1"/>
</dbReference>
<feature type="transmembrane region" description="Helical" evidence="9">
    <location>
        <begin position="124"/>
        <end position="148"/>
    </location>
</feature>
<name>A0A2N7RXY7_9MICC</name>
<keyword evidence="5 9" id="KW-1133">Transmembrane helix</keyword>
<dbReference type="GO" id="GO:0022857">
    <property type="term" value="F:transmembrane transporter activity"/>
    <property type="evidence" value="ECO:0007669"/>
    <property type="project" value="InterPro"/>
</dbReference>
<feature type="transmembrane region" description="Helical" evidence="9">
    <location>
        <begin position="191"/>
        <end position="209"/>
    </location>
</feature>
<dbReference type="Pfam" id="PF07690">
    <property type="entry name" value="MFS_1"/>
    <property type="match status" value="2"/>
</dbReference>
<evidence type="ECO:0000256" key="8">
    <source>
        <dbReference type="ARBA" id="ARBA00040914"/>
    </source>
</evidence>
<accession>A0A2N7RXY7</accession>
<keyword evidence="6 9" id="KW-0472">Membrane</keyword>
<dbReference type="Proteomes" id="UP000235739">
    <property type="component" value="Unassembled WGS sequence"/>
</dbReference>